<feature type="transmembrane region" description="Helical" evidence="1">
    <location>
        <begin position="45"/>
        <end position="77"/>
    </location>
</feature>
<dbReference type="EMBL" id="JBEVYD010000011">
    <property type="protein sequence ID" value="KAL3229779.1"/>
    <property type="molecule type" value="Genomic_DNA"/>
</dbReference>
<proteinExistence type="predicted"/>
<gene>
    <name evidence="2" type="ORF">RNJ44_01915</name>
</gene>
<organism evidence="2 3">
    <name type="scientific">Nakaseomyces bracarensis</name>
    <dbReference type="NCBI Taxonomy" id="273131"/>
    <lineage>
        <taxon>Eukaryota</taxon>
        <taxon>Fungi</taxon>
        <taxon>Dikarya</taxon>
        <taxon>Ascomycota</taxon>
        <taxon>Saccharomycotina</taxon>
        <taxon>Saccharomycetes</taxon>
        <taxon>Saccharomycetales</taxon>
        <taxon>Saccharomycetaceae</taxon>
        <taxon>Nakaseomyces</taxon>
    </lineage>
</organism>
<comment type="caution">
    <text evidence="2">The sequence shown here is derived from an EMBL/GenBank/DDBJ whole genome shotgun (WGS) entry which is preliminary data.</text>
</comment>
<name>A0ABR4NP47_9SACH</name>
<evidence type="ECO:0000313" key="3">
    <source>
        <dbReference type="Proteomes" id="UP001623330"/>
    </source>
</evidence>
<sequence length="108" mass="12787">MGSPKQKHRLFFLFSIQEPRESLLLLLLLLYSSRCIQESQGVWMFLSFFFFVSRTFLVAFGCFAPLLLFFCLSFFFFEYNTPARIISPLSFVNPIVFFYMEKSQPFVS</sequence>
<dbReference type="Proteomes" id="UP001623330">
    <property type="component" value="Unassembled WGS sequence"/>
</dbReference>
<keyword evidence="1" id="KW-0812">Transmembrane</keyword>
<keyword evidence="1" id="KW-1133">Transmembrane helix</keyword>
<evidence type="ECO:0000256" key="1">
    <source>
        <dbReference type="SAM" id="Phobius"/>
    </source>
</evidence>
<keyword evidence="3" id="KW-1185">Reference proteome</keyword>
<accession>A0ABR4NP47</accession>
<evidence type="ECO:0000313" key="2">
    <source>
        <dbReference type="EMBL" id="KAL3229779.1"/>
    </source>
</evidence>
<reference evidence="2 3" key="1">
    <citation type="submission" date="2024-05" db="EMBL/GenBank/DDBJ databases">
        <title>Long read based assembly of the Candida bracarensis genome reveals expanded adhesin content.</title>
        <authorList>
            <person name="Marcet-Houben M."/>
            <person name="Ksiezopolska E."/>
            <person name="Gabaldon T."/>
        </authorList>
    </citation>
    <scope>NUCLEOTIDE SEQUENCE [LARGE SCALE GENOMIC DNA]</scope>
    <source>
        <strain evidence="2 3">CBM6</strain>
    </source>
</reference>
<keyword evidence="1" id="KW-0472">Membrane</keyword>
<protein>
    <submittedName>
        <fullName evidence="2">Uncharacterized protein</fullName>
    </submittedName>
</protein>